<dbReference type="GO" id="GO:0051082">
    <property type="term" value="F:unfolded protein binding"/>
    <property type="evidence" value="ECO:0007669"/>
    <property type="project" value="TreeGrafter"/>
</dbReference>
<protein>
    <recommendedName>
        <fullName evidence="2">Protein SHQ1 homolog</fullName>
    </recommendedName>
</protein>
<dbReference type="InterPro" id="IPR048696">
    <property type="entry name" value="SHQ1-like_CS"/>
</dbReference>
<dbReference type="SUPFAM" id="SSF49764">
    <property type="entry name" value="HSP20-like chaperones"/>
    <property type="match status" value="1"/>
</dbReference>
<dbReference type="AlphaFoldDB" id="A0AAV4FD36"/>
<evidence type="ECO:0000256" key="3">
    <source>
        <dbReference type="SAM" id="MobiDB-lite"/>
    </source>
</evidence>
<evidence type="ECO:0000313" key="6">
    <source>
        <dbReference type="Proteomes" id="UP000762676"/>
    </source>
</evidence>
<comment type="caution">
    <text evidence="5">The sequence shown here is derived from an EMBL/GenBank/DDBJ whole genome shotgun (WGS) entry which is preliminary data.</text>
</comment>
<dbReference type="Pfam" id="PF04925">
    <property type="entry name" value="SHQ1"/>
    <property type="match status" value="1"/>
</dbReference>
<dbReference type="PROSITE" id="PS51203">
    <property type="entry name" value="CS"/>
    <property type="match status" value="1"/>
</dbReference>
<evidence type="ECO:0000259" key="4">
    <source>
        <dbReference type="PROSITE" id="PS51203"/>
    </source>
</evidence>
<sequence>MLTPRFSLSQDVNFVFINIHAPFIKISDADCYVSDDEFYFYAEPYYLRLHLPGEVIDDENSASQSQYDVDKGQLIVRLLKKIRGQWFEGLDMLTKLLTPKRAEASNHVEVEVIASANEEDDDEGNKTELDFEFDWFVEQTVQQPDCELKLEGPKYGFARKKSNALNDVTSVLTSMIDLKNPDSVPEEERRRLRLQQESEAFNCEHYLADYFEDEAIQESVLLDFEDIVSKDVKFSEKELNTLATLPRREYIVDKSDLKSVYLGLVDLVYAYSFNYRFTNGAHNVESDWTISKLSATLSWLDYFENVNEVVISCARRSLCFPCFRNWNLIQRVIQDVQRIFLHGKTNVLKCLLGIYFVFSESETRYPLNDLYLTDYCVWVQRSDPNQLKSMAEALGKVEISKSDMDFNLEAMEKEAKELMSSSDAEESAKDVEGLSTALSNIVHIKEVDSSDSDDDRETDTSDSDTESEEADSDCSSENDSNDPVGQGEDTEDAEKV</sequence>
<dbReference type="GO" id="GO:0005737">
    <property type="term" value="C:cytoplasm"/>
    <property type="evidence" value="ECO:0007669"/>
    <property type="project" value="TreeGrafter"/>
</dbReference>
<dbReference type="InterPro" id="IPR007009">
    <property type="entry name" value="Shq1_C"/>
</dbReference>
<dbReference type="GO" id="GO:0000493">
    <property type="term" value="P:box H/ACA snoRNP assembly"/>
    <property type="evidence" value="ECO:0007669"/>
    <property type="project" value="InterPro"/>
</dbReference>
<dbReference type="PANTHER" id="PTHR12967">
    <property type="entry name" value="PROTEIN SHQ1 HOMOLOG"/>
    <property type="match status" value="1"/>
</dbReference>
<dbReference type="InterPro" id="IPR008978">
    <property type="entry name" value="HSP20-like_chaperone"/>
</dbReference>
<dbReference type="PANTHER" id="PTHR12967:SF0">
    <property type="entry name" value="PROTEIN SHQ1 HOMOLOG"/>
    <property type="match status" value="1"/>
</dbReference>
<keyword evidence="6" id="KW-1185">Reference proteome</keyword>
<proteinExistence type="inferred from homology"/>
<gene>
    <name evidence="5" type="ORF">ElyMa_005660000</name>
</gene>
<dbReference type="GO" id="GO:0005654">
    <property type="term" value="C:nucleoplasm"/>
    <property type="evidence" value="ECO:0007669"/>
    <property type="project" value="TreeGrafter"/>
</dbReference>
<evidence type="ECO:0000256" key="2">
    <source>
        <dbReference type="ARBA" id="ARBA00013750"/>
    </source>
</evidence>
<dbReference type="InterPro" id="IPR039742">
    <property type="entry name" value="Shq1"/>
</dbReference>
<evidence type="ECO:0000313" key="5">
    <source>
        <dbReference type="EMBL" id="GFR70690.1"/>
    </source>
</evidence>
<name>A0AAV4FD36_9GAST</name>
<dbReference type="Pfam" id="PF21413">
    <property type="entry name" value="SHQ1-like_CS"/>
    <property type="match status" value="1"/>
</dbReference>
<dbReference type="EMBL" id="BMAT01011332">
    <property type="protein sequence ID" value="GFR70690.1"/>
    <property type="molecule type" value="Genomic_DNA"/>
</dbReference>
<dbReference type="InterPro" id="IPR007052">
    <property type="entry name" value="CS_dom"/>
</dbReference>
<dbReference type="Proteomes" id="UP000762676">
    <property type="component" value="Unassembled WGS sequence"/>
</dbReference>
<dbReference type="Gene3D" id="2.60.40.790">
    <property type="match status" value="1"/>
</dbReference>
<comment type="similarity">
    <text evidence="1">Belongs to the SHQ1 family.</text>
</comment>
<reference evidence="5 6" key="1">
    <citation type="journal article" date="2021" name="Elife">
        <title>Chloroplast acquisition without the gene transfer in kleptoplastic sea slugs, Plakobranchus ocellatus.</title>
        <authorList>
            <person name="Maeda T."/>
            <person name="Takahashi S."/>
            <person name="Yoshida T."/>
            <person name="Shimamura S."/>
            <person name="Takaki Y."/>
            <person name="Nagai Y."/>
            <person name="Toyoda A."/>
            <person name="Suzuki Y."/>
            <person name="Arimoto A."/>
            <person name="Ishii H."/>
            <person name="Satoh N."/>
            <person name="Nishiyama T."/>
            <person name="Hasebe M."/>
            <person name="Maruyama T."/>
            <person name="Minagawa J."/>
            <person name="Obokata J."/>
            <person name="Shigenobu S."/>
        </authorList>
    </citation>
    <scope>NUCLEOTIDE SEQUENCE [LARGE SCALE GENOMIC DNA]</scope>
</reference>
<feature type="compositionally biased region" description="Acidic residues" evidence="3">
    <location>
        <begin position="449"/>
        <end position="480"/>
    </location>
</feature>
<feature type="domain" description="CS" evidence="4">
    <location>
        <begin position="1"/>
        <end position="91"/>
    </location>
</feature>
<feature type="region of interest" description="Disordered" evidence="3">
    <location>
        <begin position="442"/>
        <end position="496"/>
    </location>
</feature>
<accession>A0AAV4FD36</accession>
<organism evidence="5 6">
    <name type="scientific">Elysia marginata</name>
    <dbReference type="NCBI Taxonomy" id="1093978"/>
    <lineage>
        <taxon>Eukaryota</taxon>
        <taxon>Metazoa</taxon>
        <taxon>Spiralia</taxon>
        <taxon>Lophotrochozoa</taxon>
        <taxon>Mollusca</taxon>
        <taxon>Gastropoda</taxon>
        <taxon>Heterobranchia</taxon>
        <taxon>Euthyneura</taxon>
        <taxon>Panpulmonata</taxon>
        <taxon>Sacoglossa</taxon>
        <taxon>Placobranchoidea</taxon>
        <taxon>Plakobranchidae</taxon>
        <taxon>Elysia</taxon>
    </lineage>
</organism>
<evidence type="ECO:0000256" key="1">
    <source>
        <dbReference type="ARBA" id="ARBA00005607"/>
    </source>
</evidence>